<feature type="domain" description="PNPLA" evidence="3">
    <location>
        <begin position="12"/>
        <end position="243"/>
    </location>
</feature>
<evidence type="ECO:0000256" key="2">
    <source>
        <dbReference type="SAM" id="Phobius"/>
    </source>
</evidence>
<feature type="transmembrane region" description="Helical" evidence="2">
    <location>
        <begin position="37"/>
        <end position="57"/>
    </location>
</feature>
<keyword evidence="2" id="KW-0472">Membrane</keyword>
<dbReference type="Pfam" id="PF01734">
    <property type="entry name" value="Patatin"/>
    <property type="match status" value="1"/>
</dbReference>
<dbReference type="Gene3D" id="3.40.1090.10">
    <property type="entry name" value="Cytosolic phospholipase A2 catalytic domain"/>
    <property type="match status" value="1"/>
</dbReference>
<evidence type="ECO:0000313" key="4">
    <source>
        <dbReference type="EMBL" id="MFC0075950.1"/>
    </source>
</evidence>
<protein>
    <submittedName>
        <fullName evidence="4">Patatin-like phospholipase family protein</fullName>
    </submittedName>
</protein>
<comment type="caution">
    <text evidence="4">The sequence shown here is derived from an EMBL/GenBank/DDBJ whole genome shotgun (WGS) entry which is preliminary data.</text>
</comment>
<dbReference type="SUPFAM" id="SSF52151">
    <property type="entry name" value="FabD/lysophospholipase-like"/>
    <property type="match status" value="1"/>
</dbReference>
<evidence type="ECO:0000256" key="1">
    <source>
        <dbReference type="ARBA" id="ARBA00023098"/>
    </source>
</evidence>
<keyword evidence="5" id="KW-1185">Reference proteome</keyword>
<reference evidence="4 5" key="1">
    <citation type="submission" date="2024-09" db="EMBL/GenBank/DDBJ databases">
        <authorList>
            <person name="Sun Q."/>
            <person name="Mori K."/>
        </authorList>
    </citation>
    <scope>NUCLEOTIDE SEQUENCE [LARGE SCALE GENOMIC DNA]</scope>
    <source>
        <strain evidence="4 5">CGMCC 1.12926</strain>
    </source>
</reference>
<dbReference type="Proteomes" id="UP001589734">
    <property type="component" value="Unassembled WGS sequence"/>
</dbReference>
<dbReference type="EMBL" id="JBHLYW010000003">
    <property type="protein sequence ID" value="MFC0075950.1"/>
    <property type="molecule type" value="Genomic_DNA"/>
</dbReference>
<feature type="transmembrane region" description="Helical" evidence="2">
    <location>
        <begin position="12"/>
        <end position="31"/>
    </location>
</feature>
<accession>A0ABV6BKH4</accession>
<name>A0ABV6BKH4_9FLAO</name>
<sequence length="348" mass="39801">MPNSNTKHKRVIVFSGGGTRFAMYCGMFAAFEDKGLAPDLIIGVCGGSIATTIINAFQTNIERKNYLQSRELFQFIQNTKLTKEKKLNRIGWYSLKKIYSKKRAPFIENVFDKYLVDMPQDLSLELPSLSSKFGKNIPCIIIGSEILFELSECGKKRKDKKLYKKILFTDPATAQKIDLNKIEIQSDNYKSSAIDSSIGIFTDVPMQQAMRISISDMFYVQPVAYQNHYYAGGALDLTPIELAAEIADTVIFEKKNKYTKVEASLVRAVLGFSGNERLDEIEKTHTIHYLINTTDATQSLKGHYCQKKIDWKKFEIKIESPDSYKQFVKDMQIQWQYGYDKALTQLQK</sequence>
<proteinExistence type="predicted"/>
<keyword evidence="2" id="KW-1133">Transmembrane helix</keyword>
<keyword evidence="1" id="KW-0443">Lipid metabolism</keyword>
<keyword evidence="2" id="KW-0812">Transmembrane</keyword>
<evidence type="ECO:0000313" key="5">
    <source>
        <dbReference type="Proteomes" id="UP001589734"/>
    </source>
</evidence>
<evidence type="ECO:0000259" key="3">
    <source>
        <dbReference type="Pfam" id="PF01734"/>
    </source>
</evidence>
<dbReference type="RefSeq" id="WP_379683322.1">
    <property type="nucleotide sequence ID" value="NZ_JBHLYW010000003.1"/>
</dbReference>
<organism evidence="4 5">
    <name type="scientific">Flavobacterium procerum</name>
    <dbReference type="NCBI Taxonomy" id="1455569"/>
    <lineage>
        <taxon>Bacteria</taxon>
        <taxon>Pseudomonadati</taxon>
        <taxon>Bacteroidota</taxon>
        <taxon>Flavobacteriia</taxon>
        <taxon>Flavobacteriales</taxon>
        <taxon>Flavobacteriaceae</taxon>
        <taxon>Flavobacterium</taxon>
    </lineage>
</organism>
<dbReference type="InterPro" id="IPR002641">
    <property type="entry name" value="PNPLA_dom"/>
</dbReference>
<gene>
    <name evidence="4" type="ORF">ACFFLS_02775</name>
</gene>
<dbReference type="InterPro" id="IPR016035">
    <property type="entry name" value="Acyl_Trfase/lysoPLipase"/>
</dbReference>